<dbReference type="PANTHER" id="PTHR43628">
    <property type="entry name" value="ACTIVATOR OF C KINASE PROTEIN 1-RELATED"/>
    <property type="match status" value="1"/>
</dbReference>
<proteinExistence type="predicted"/>
<dbReference type="PROSITE" id="PS51257">
    <property type="entry name" value="PROKAR_LIPOPROTEIN"/>
    <property type="match status" value="1"/>
</dbReference>
<gene>
    <name evidence="1" type="primary">esiB_4</name>
    <name evidence="1" type="ORF">BSF95_01258</name>
</gene>
<dbReference type="InterPro" id="IPR052945">
    <property type="entry name" value="Mitotic_Regulator"/>
</dbReference>
<reference evidence="1" key="1">
    <citation type="submission" date="2018-08" db="EMBL/GenBank/DDBJ databases">
        <title>Complete genome sequence of Acinetobacter baumannii strain WM99c.</title>
        <authorList>
            <person name="Nigro S.J."/>
            <person name="Wick R.R."/>
            <person name="Holt K.E."/>
            <person name="Hall R.M."/>
        </authorList>
    </citation>
    <scope>NUCLEOTIDE SEQUENCE</scope>
    <source>
        <strain evidence="1">WM99c</strain>
    </source>
</reference>
<dbReference type="PANTHER" id="PTHR43628:SF1">
    <property type="entry name" value="CHITIN SYNTHASE REGULATORY FACTOR 2-RELATED"/>
    <property type="match status" value="1"/>
</dbReference>
<evidence type="ECO:0000313" key="1">
    <source>
        <dbReference type="EMBL" id="AXQ89649.1"/>
    </source>
</evidence>
<dbReference type="AlphaFoldDB" id="A0A385ETN2"/>
<dbReference type="InterPro" id="IPR006597">
    <property type="entry name" value="Sel1-like"/>
</dbReference>
<dbReference type="SMART" id="SM00671">
    <property type="entry name" value="SEL1"/>
    <property type="match status" value="3"/>
</dbReference>
<dbReference type="Pfam" id="PF08238">
    <property type="entry name" value="Sel1"/>
    <property type="match status" value="4"/>
</dbReference>
<name>A0A385ETN2_ACIBA</name>
<dbReference type="Gene3D" id="1.25.40.10">
    <property type="entry name" value="Tetratricopeptide repeat domain"/>
    <property type="match status" value="1"/>
</dbReference>
<dbReference type="InterPro" id="IPR011990">
    <property type="entry name" value="TPR-like_helical_dom_sf"/>
</dbReference>
<accession>A0A385ETN2</accession>
<organism evidence="1">
    <name type="scientific">Acinetobacter baumannii WM99c</name>
    <dbReference type="NCBI Taxonomy" id="945555"/>
    <lineage>
        <taxon>Bacteria</taxon>
        <taxon>Pseudomonadati</taxon>
        <taxon>Pseudomonadota</taxon>
        <taxon>Gammaproteobacteria</taxon>
        <taxon>Moraxellales</taxon>
        <taxon>Moraxellaceae</taxon>
        <taxon>Acinetobacter</taxon>
        <taxon>Acinetobacter calcoaceticus/baumannii complex</taxon>
    </lineage>
</organism>
<dbReference type="RefSeq" id="WP_000049772.1">
    <property type="nucleotide sequence ID" value="NZ_AERY01000147.1"/>
</dbReference>
<dbReference type="SUPFAM" id="SSF81901">
    <property type="entry name" value="HCP-like"/>
    <property type="match status" value="1"/>
</dbReference>
<sequence length="159" mass="17975">MSKYLNIFIFSILVGCNIPDSSANSEFENLKSAAEQGDIRAQSQMGDAYLFGEYDLNVDYKQAINWYQKAADQSDAKSQYNLAIMYLNGYGVKKDLSKSVEYYRKSALQGDADSQLQLGIRYLNGEGVERNIETAKEWFKKAKLSGNQEAGIYLEKMNN</sequence>
<dbReference type="EMBL" id="CP031743">
    <property type="protein sequence ID" value="AXQ89649.1"/>
    <property type="molecule type" value="Genomic_DNA"/>
</dbReference>
<protein>
    <submittedName>
        <fullName evidence="1">Secretory immunoglobulin A-binding protein EsiB</fullName>
    </submittedName>
</protein>